<protein>
    <submittedName>
        <fullName evidence="1">Uncharacterized protein</fullName>
    </submittedName>
</protein>
<organism evidence="1 2">
    <name type="scientific">Candidatus Scatousia excrementipullorum</name>
    <dbReference type="NCBI Taxonomy" id="2840936"/>
    <lineage>
        <taxon>Bacteria</taxon>
        <taxon>Candidatus Scatousia</taxon>
    </lineage>
</organism>
<reference evidence="1" key="1">
    <citation type="submission" date="2020-10" db="EMBL/GenBank/DDBJ databases">
        <authorList>
            <person name="Gilroy R."/>
        </authorList>
    </citation>
    <scope>NUCLEOTIDE SEQUENCE</scope>
    <source>
        <strain evidence="1">10192</strain>
    </source>
</reference>
<evidence type="ECO:0000313" key="1">
    <source>
        <dbReference type="EMBL" id="MBO8431192.1"/>
    </source>
</evidence>
<evidence type="ECO:0000313" key="2">
    <source>
        <dbReference type="Proteomes" id="UP000823632"/>
    </source>
</evidence>
<gene>
    <name evidence="1" type="ORF">IAC76_07360</name>
</gene>
<comment type="caution">
    <text evidence="1">The sequence shown here is derived from an EMBL/GenBank/DDBJ whole genome shotgun (WGS) entry which is preliminary data.</text>
</comment>
<dbReference type="EMBL" id="JADIND010000161">
    <property type="protein sequence ID" value="MBO8431192.1"/>
    <property type="molecule type" value="Genomic_DNA"/>
</dbReference>
<sequence>MIEKYYFEFSKIYCRLMRLEMQLKRMLISSVLAYYKDDVINVFEKFFYNKTRLSRYTYKDGNSFLAILKNPQITKGSQKFIRLVNIMYLSDILFMVLCCEQFRREEIINNFYFKVPEKYGKLTSSRQKLLDLRNDIAHYNFKDYEQNRKDYLDVLLMFEIHMGRNIKGILEFPHFTEKPSVRAILLAIKDLRPDLLDIDPNKDDEMEYFYNKHRVLMDLCDDIAMYNGYMPQELPSPWTILRQMYAIKHDNKAVEQIDIYSLPLFKQK</sequence>
<name>A0A9D9DNK6_9BACT</name>
<dbReference type="AlphaFoldDB" id="A0A9D9DNK6"/>
<accession>A0A9D9DNK6</accession>
<proteinExistence type="predicted"/>
<reference evidence="1" key="2">
    <citation type="journal article" date="2021" name="PeerJ">
        <title>Extensive microbial diversity within the chicken gut microbiome revealed by metagenomics and culture.</title>
        <authorList>
            <person name="Gilroy R."/>
            <person name="Ravi A."/>
            <person name="Getino M."/>
            <person name="Pursley I."/>
            <person name="Horton D.L."/>
            <person name="Alikhan N.F."/>
            <person name="Baker D."/>
            <person name="Gharbi K."/>
            <person name="Hall N."/>
            <person name="Watson M."/>
            <person name="Adriaenssens E.M."/>
            <person name="Foster-Nyarko E."/>
            <person name="Jarju S."/>
            <person name="Secka A."/>
            <person name="Antonio M."/>
            <person name="Oren A."/>
            <person name="Chaudhuri R.R."/>
            <person name="La Ragione R."/>
            <person name="Hildebrand F."/>
            <person name="Pallen M.J."/>
        </authorList>
    </citation>
    <scope>NUCLEOTIDE SEQUENCE</scope>
    <source>
        <strain evidence="1">10192</strain>
    </source>
</reference>
<dbReference type="Proteomes" id="UP000823632">
    <property type="component" value="Unassembled WGS sequence"/>
</dbReference>